<evidence type="ECO:0000313" key="1">
    <source>
        <dbReference type="EMBL" id="GAA4779126.1"/>
    </source>
</evidence>
<accession>A0ABP9ACQ0</accession>
<dbReference type="EMBL" id="BAABJV010000006">
    <property type="protein sequence ID" value="GAA4779126.1"/>
    <property type="molecule type" value="Genomic_DNA"/>
</dbReference>
<evidence type="ECO:0000313" key="2">
    <source>
        <dbReference type="Proteomes" id="UP001501147"/>
    </source>
</evidence>
<gene>
    <name evidence="1" type="ORF">GCM10023329_30310</name>
</gene>
<reference evidence="2" key="1">
    <citation type="journal article" date="2019" name="Int. J. Syst. Evol. Microbiol.">
        <title>The Global Catalogue of Microorganisms (GCM) 10K type strain sequencing project: providing services to taxonomists for standard genome sequencing and annotation.</title>
        <authorList>
            <consortium name="The Broad Institute Genomics Platform"/>
            <consortium name="The Broad Institute Genome Sequencing Center for Infectious Disease"/>
            <person name="Wu L."/>
            <person name="Ma J."/>
        </authorList>
    </citation>
    <scope>NUCLEOTIDE SEQUENCE [LARGE SCALE GENOMIC DNA]</scope>
    <source>
        <strain evidence="2">JCM 18324</strain>
    </source>
</reference>
<protein>
    <recommendedName>
        <fullName evidence="3">Transposase</fullName>
    </recommendedName>
</protein>
<keyword evidence="2" id="KW-1185">Reference proteome</keyword>
<dbReference type="Proteomes" id="UP001501147">
    <property type="component" value="Unassembled WGS sequence"/>
</dbReference>
<sequence length="74" mass="8355">MGKRRYSSRHGVAGVLRTQKRLVWAHLEKSLGNLAPRTIDDLTPLVKNRLPGIQRRPEILDGFIAETWSGPEPP</sequence>
<organism evidence="1 2">
    <name type="scientific">Streptomyces sanyensis</name>
    <dbReference type="NCBI Taxonomy" id="568869"/>
    <lineage>
        <taxon>Bacteria</taxon>
        <taxon>Bacillati</taxon>
        <taxon>Actinomycetota</taxon>
        <taxon>Actinomycetes</taxon>
        <taxon>Kitasatosporales</taxon>
        <taxon>Streptomycetaceae</taxon>
        <taxon>Streptomyces</taxon>
    </lineage>
</organism>
<comment type="caution">
    <text evidence="1">The sequence shown here is derived from an EMBL/GenBank/DDBJ whole genome shotgun (WGS) entry which is preliminary data.</text>
</comment>
<evidence type="ECO:0008006" key="3">
    <source>
        <dbReference type="Google" id="ProtNLM"/>
    </source>
</evidence>
<name>A0ABP9ACQ0_9ACTN</name>
<proteinExistence type="predicted"/>